<reference evidence="2" key="1">
    <citation type="submission" date="2025-08" db="UniProtKB">
        <authorList>
            <consortium name="Ensembl"/>
        </authorList>
    </citation>
    <scope>IDENTIFICATION</scope>
</reference>
<protein>
    <submittedName>
        <fullName evidence="2">Uncharacterized protein</fullName>
    </submittedName>
</protein>
<reference evidence="2" key="2">
    <citation type="submission" date="2025-09" db="UniProtKB">
        <authorList>
            <consortium name="Ensembl"/>
        </authorList>
    </citation>
    <scope>IDENTIFICATION</scope>
</reference>
<dbReference type="GeneTree" id="ENSGT00940000180530"/>
<proteinExistence type="predicted"/>
<feature type="region of interest" description="Disordered" evidence="1">
    <location>
        <begin position="63"/>
        <end position="82"/>
    </location>
</feature>
<feature type="region of interest" description="Disordered" evidence="1">
    <location>
        <begin position="25"/>
        <end position="54"/>
    </location>
</feature>
<evidence type="ECO:0000256" key="1">
    <source>
        <dbReference type="SAM" id="MobiDB-lite"/>
    </source>
</evidence>
<feature type="compositionally biased region" description="Basic and acidic residues" evidence="1">
    <location>
        <begin position="27"/>
        <end position="46"/>
    </location>
</feature>
<organism evidence="2 3">
    <name type="scientific">Salmo trutta</name>
    <name type="common">Brown trout</name>
    <dbReference type="NCBI Taxonomy" id="8032"/>
    <lineage>
        <taxon>Eukaryota</taxon>
        <taxon>Metazoa</taxon>
        <taxon>Chordata</taxon>
        <taxon>Craniata</taxon>
        <taxon>Vertebrata</taxon>
        <taxon>Euteleostomi</taxon>
        <taxon>Actinopterygii</taxon>
        <taxon>Neopterygii</taxon>
        <taxon>Teleostei</taxon>
        <taxon>Protacanthopterygii</taxon>
        <taxon>Salmoniformes</taxon>
        <taxon>Salmonidae</taxon>
        <taxon>Salmoninae</taxon>
        <taxon>Salmo</taxon>
    </lineage>
</organism>
<dbReference type="InParanoid" id="A0A673X8C5"/>
<name>A0A673X8C5_SALTR</name>
<dbReference type="OMA" id="MDPQPKF"/>
<sequence length="82" mass="9486">MSRLMDPQPKFLPEWRLANQIHYGSAEAERSRSERLTAESKRRIEESGMAAKRMQQDVNKRLGKATSINRDHNRIRSCQSSG</sequence>
<evidence type="ECO:0000313" key="2">
    <source>
        <dbReference type="Ensembl" id="ENSSTUP00000017227.1"/>
    </source>
</evidence>
<dbReference type="Ensembl" id="ENSSTUT00000018142.1">
    <property type="protein sequence ID" value="ENSSTUP00000017227.1"/>
    <property type="gene ID" value="ENSSTUG00000007807.1"/>
</dbReference>
<dbReference type="Proteomes" id="UP000472277">
    <property type="component" value="Chromosome 13"/>
</dbReference>
<accession>A0A673X8C5</accession>
<evidence type="ECO:0000313" key="3">
    <source>
        <dbReference type="Proteomes" id="UP000472277"/>
    </source>
</evidence>
<dbReference type="AlphaFoldDB" id="A0A673X8C5"/>
<keyword evidence="3" id="KW-1185">Reference proteome</keyword>